<feature type="region of interest" description="Disordered" evidence="1">
    <location>
        <begin position="1"/>
        <end position="24"/>
    </location>
</feature>
<protein>
    <submittedName>
        <fullName evidence="2">Uncharacterized protein</fullName>
    </submittedName>
</protein>
<reference evidence="2 3" key="1">
    <citation type="submission" date="2024-02" db="EMBL/GenBank/DDBJ databases">
        <title>de novo genome assembly of Solanum bulbocastanum strain 11H21.</title>
        <authorList>
            <person name="Hosaka A.J."/>
        </authorList>
    </citation>
    <scope>NUCLEOTIDE SEQUENCE [LARGE SCALE GENOMIC DNA]</scope>
    <source>
        <tissue evidence="2">Young leaves</tissue>
    </source>
</reference>
<keyword evidence="3" id="KW-1185">Reference proteome</keyword>
<comment type="caution">
    <text evidence="2">The sequence shown here is derived from an EMBL/GenBank/DDBJ whole genome shotgun (WGS) entry which is preliminary data.</text>
</comment>
<accession>A0AAN8SYJ9</accession>
<proteinExistence type="predicted"/>
<sequence>MQTTLQHSSSNSTSAPTKVLSSTNITDEVNNQVSHKVLQGENFDSTLGVVHKEKVLELEVEDSDEDDSGQLESLI</sequence>
<dbReference type="AlphaFoldDB" id="A0AAN8SYJ9"/>
<name>A0AAN8SYJ9_SOLBU</name>
<evidence type="ECO:0000313" key="3">
    <source>
        <dbReference type="Proteomes" id="UP001371456"/>
    </source>
</evidence>
<evidence type="ECO:0000256" key="1">
    <source>
        <dbReference type="SAM" id="MobiDB-lite"/>
    </source>
</evidence>
<evidence type="ECO:0000313" key="2">
    <source>
        <dbReference type="EMBL" id="KAK6777884.1"/>
    </source>
</evidence>
<dbReference type="EMBL" id="JBANQN010000010">
    <property type="protein sequence ID" value="KAK6777884.1"/>
    <property type="molecule type" value="Genomic_DNA"/>
</dbReference>
<gene>
    <name evidence="2" type="ORF">RDI58_024602</name>
</gene>
<dbReference type="Proteomes" id="UP001371456">
    <property type="component" value="Unassembled WGS sequence"/>
</dbReference>
<organism evidence="2 3">
    <name type="scientific">Solanum bulbocastanum</name>
    <name type="common">Wild potato</name>
    <dbReference type="NCBI Taxonomy" id="147425"/>
    <lineage>
        <taxon>Eukaryota</taxon>
        <taxon>Viridiplantae</taxon>
        <taxon>Streptophyta</taxon>
        <taxon>Embryophyta</taxon>
        <taxon>Tracheophyta</taxon>
        <taxon>Spermatophyta</taxon>
        <taxon>Magnoliopsida</taxon>
        <taxon>eudicotyledons</taxon>
        <taxon>Gunneridae</taxon>
        <taxon>Pentapetalae</taxon>
        <taxon>asterids</taxon>
        <taxon>lamiids</taxon>
        <taxon>Solanales</taxon>
        <taxon>Solanaceae</taxon>
        <taxon>Solanoideae</taxon>
        <taxon>Solaneae</taxon>
        <taxon>Solanum</taxon>
    </lineage>
</organism>